<evidence type="ECO:0000256" key="4">
    <source>
        <dbReference type="ARBA" id="ARBA00022827"/>
    </source>
</evidence>
<dbReference type="STRING" id="1715691.TA5113_01399"/>
<feature type="domain" description="FAD-binding PCMH-type" evidence="8">
    <location>
        <begin position="69"/>
        <end position="246"/>
    </location>
</feature>
<dbReference type="GO" id="GO:0004458">
    <property type="term" value="F:D-lactate dehydrogenase (cytochrome) activity"/>
    <property type="evidence" value="ECO:0007669"/>
    <property type="project" value="UniProtKB-EC"/>
</dbReference>
<dbReference type="FunFam" id="1.10.45.10:FF:000001">
    <property type="entry name" value="D-lactate dehydrogenase mitochondrial"/>
    <property type="match status" value="1"/>
</dbReference>
<proteinExistence type="inferred from homology"/>
<evidence type="ECO:0000259" key="8">
    <source>
        <dbReference type="PROSITE" id="PS51387"/>
    </source>
</evidence>
<dbReference type="InterPro" id="IPR016171">
    <property type="entry name" value="Vanillyl_alc_oxidase_C-sub2"/>
</dbReference>
<evidence type="ECO:0000256" key="7">
    <source>
        <dbReference type="ARBA" id="ARBA00038897"/>
    </source>
</evidence>
<keyword evidence="4" id="KW-0274">FAD</keyword>
<dbReference type="Gene3D" id="3.30.70.2740">
    <property type="match status" value="1"/>
</dbReference>
<dbReference type="InterPro" id="IPR006094">
    <property type="entry name" value="Oxid_FAD_bind_N"/>
</dbReference>
<dbReference type="SUPFAM" id="SSF55103">
    <property type="entry name" value="FAD-linked oxidases, C-terminal domain"/>
    <property type="match status" value="1"/>
</dbReference>
<evidence type="ECO:0000256" key="1">
    <source>
        <dbReference type="ARBA" id="ARBA00001974"/>
    </source>
</evidence>
<evidence type="ECO:0000313" key="9">
    <source>
        <dbReference type="EMBL" id="CUK26753.1"/>
    </source>
</evidence>
<comment type="cofactor">
    <cofactor evidence="1">
        <name>FAD</name>
        <dbReference type="ChEBI" id="CHEBI:57692"/>
    </cofactor>
</comment>
<keyword evidence="6 9" id="KW-0560">Oxidoreductase</keyword>
<dbReference type="EC" id="1.1.2.4" evidence="7"/>
<dbReference type="SUPFAM" id="SSF56176">
    <property type="entry name" value="FAD-binding/transporter-associated domain-like"/>
    <property type="match status" value="1"/>
</dbReference>
<evidence type="ECO:0000313" key="10">
    <source>
        <dbReference type="Proteomes" id="UP000051184"/>
    </source>
</evidence>
<dbReference type="EMBL" id="CYUE01000020">
    <property type="protein sequence ID" value="CUK26753.1"/>
    <property type="molecule type" value="Genomic_DNA"/>
</dbReference>
<name>A0A0P1ITD0_9RHOB</name>
<dbReference type="Gene3D" id="1.10.45.10">
    <property type="entry name" value="Vanillyl-alcohol Oxidase, Chain A, domain 4"/>
    <property type="match status" value="1"/>
</dbReference>
<dbReference type="InterPro" id="IPR016166">
    <property type="entry name" value="FAD-bd_PCMH"/>
</dbReference>
<keyword evidence="10" id="KW-1185">Reference proteome</keyword>
<dbReference type="PANTHER" id="PTHR11748">
    <property type="entry name" value="D-LACTATE DEHYDROGENASE"/>
    <property type="match status" value="1"/>
</dbReference>
<dbReference type="Pfam" id="PF02913">
    <property type="entry name" value="FAD-oxidase_C"/>
    <property type="match status" value="1"/>
</dbReference>
<dbReference type="FunFam" id="3.30.465.10:FF:000016">
    <property type="entry name" value="probable D-lactate dehydrogenase, mitochondrial"/>
    <property type="match status" value="1"/>
</dbReference>
<dbReference type="FunFam" id="3.30.70.2740:FF:000001">
    <property type="entry name" value="D-lactate dehydrogenase mitochondrial"/>
    <property type="match status" value="1"/>
</dbReference>
<evidence type="ECO:0000256" key="5">
    <source>
        <dbReference type="ARBA" id="ARBA00022946"/>
    </source>
</evidence>
<dbReference type="GO" id="GO:1903457">
    <property type="term" value="P:lactate catabolic process"/>
    <property type="evidence" value="ECO:0007669"/>
    <property type="project" value="TreeGrafter"/>
</dbReference>
<dbReference type="PROSITE" id="PS51387">
    <property type="entry name" value="FAD_PCMH"/>
    <property type="match status" value="1"/>
</dbReference>
<gene>
    <name evidence="9" type="ORF">TA5114_02570</name>
</gene>
<evidence type="ECO:0000256" key="2">
    <source>
        <dbReference type="ARBA" id="ARBA00008000"/>
    </source>
</evidence>
<organism evidence="9 10">
    <name type="scientific">Cognatishimia activa</name>
    <dbReference type="NCBI Taxonomy" id="1715691"/>
    <lineage>
        <taxon>Bacteria</taxon>
        <taxon>Pseudomonadati</taxon>
        <taxon>Pseudomonadota</taxon>
        <taxon>Alphaproteobacteria</taxon>
        <taxon>Rhodobacterales</taxon>
        <taxon>Paracoccaceae</taxon>
        <taxon>Cognatishimia</taxon>
    </lineage>
</organism>
<dbReference type="InterPro" id="IPR016169">
    <property type="entry name" value="FAD-bd_PCMH_sub2"/>
</dbReference>
<sequence>MAFLIPDTLDNLASPLFFVARSHRVAGTKGRDMTNHAEAIAELKDLLGDRLSQGQSVRETHSHDEAYTTPVLPDAVAFPESTQEVSEIVKICARHKCPIVAYGVGSSLEGHVVPVKGGVSLNMMGMNKVLAIHAEDLDAVVQPGVTRTELNTELRDTGLMFTVDPGADATMGGMAATRASGTNSVRYGTMRENVLALEVVTADGSIIRTGTRAKKSSAGYDLTHLFVGSEGTLGIITELTVRLFGQPESISAATCAFEDIDNAVQSVILAIQIGLPMARIELIDEVQIKALNSYNDSFDLPEKPHLFLEFHGSPAGVAEQVESFKDIAEDLGATDFEWAKKTEDRNRLWAARHNAYYAARSLRPQGSAVLTDCCVPISALADCIRIAKDKIAEAGLISPIVGHVGDGNFHLQILIDPEDEVEFSAAKALASELNHVAIEHEGTVTGEHGVGLGKIAYMEAQNGAAYGVMAMLKRSMDPDNILNPGKVVQIN</sequence>
<dbReference type="PANTHER" id="PTHR11748:SF111">
    <property type="entry name" value="D-LACTATE DEHYDROGENASE, MITOCHONDRIAL-RELATED"/>
    <property type="match status" value="1"/>
</dbReference>
<dbReference type="GO" id="GO:0008720">
    <property type="term" value="F:D-lactate dehydrogenase (NAD+) activity"/>
    <property type="evidence" value="ECO:0007669"/>
    <property type="project" value="TreeGrafter"/>
</dbReference>
<evidence type="ECO:0000256" key="6">
    <source>
        <dbReference type="ARBA" id="ARBA00023002"/>
    </source>
</evidence>
<dbReference type="InterPro" id="IPR016164">
    <property type="entry name" value="FAD-linked_Oxase-like_C"/>
</dbReference>
<keyword evidence="5" id="KW-0809">Transit peptide</keyword>
<dbReference type="Pfam" id="PF01565">
    <property type="entry name" value="FAD_binding_4"/>
    <property type="match status" value="1"/>
</dbReference>
<dbReference type="GO" id="GO:0071949">
    <property type="term" value="F:FAD binding"/>
    <property type="evidence" value="ECO:0007669"/>
    <property type="project" value="InterPro"/>
</dbReference>
<dbReference type="AlphaFoldDB" id="A0A0P1ITD0"/>
<accession>A0A0P1ITD0</accession>
<dbReference type="InterPro" id="IPR036318">
    <property type="entry name" value="FAD-bd_PCMH-like_sf"/>
</dbReference>
<dbReference type="InterPro" id="IPR004113">
    <property type="entry name" value="FAD-bd_oxidored_4_C"/>
</dbReference>
<keyword evidence="3" id="KW-0285">Flavoprotein</keyword>
<reference evidence="10" key="1">
    <citation type="submission" date="2015-09" db="EMBL/GenBank/DDBJ databases">
        <authorList>
            <person name="Rodrigo-Torres Lidia"/>
            <person name="Arahal R.David."/>
        </authorList>
    </citation>
    <scope>NUCLEOTIDE SEQUENCE [LARGE SCALE GENOMIC DNA]</scope>
    <source>
        <strain evidence="10">CECT 5114</strain>
    </source>
</reference>
<evidence type="ECO:0000256" key="3">
    <source>
        <dbReference type="ARBA" id="ARBA00022630"/>
    </source>
</evidence>
<dbReference type="Proteomes" id="UP000051184">
    <property type="component" value="Unassembled WGS sequence"/>
</dbReference>
<comment type="similarity">
    <text evidence="2">Belongs to the FAD-binding oxidoreductase/transferase type 4 family.</text>
</comment>
<protein>
    <recommendedName>
        <fullName evidence="7">D-lactate dehydrogenase (cytochrome)</fullName>
        <ecNumber evidence="7">1.1.2.4</ecNumber>
    </recommendedName>
</protein>
<dbReference type="Gene3D" id="3.30.465.10">
    <property type="match status" value="1"/>
</dbReference>